<evidence type="ECO:0000313" key="2">
    <source>
        <dbReference type="EMBL" id="URA09619.1"/>
    </source>
</evidence>
<dbReference type="RefSeq" id="WP_271434754.1">
    <property type="nucleotide sequence ID" value="NZ_CP073355.1"/>
</dbReference>
<keyword evidence="1" id="KW-0812">Transmembrane</keyword>
<dbReference type="KEGG" id="taqu:KDW03_08995"/>
<proteinExistence type="predicted"/>
<protein>
    <submittedName>
        <fullName evidence="2">Uncharacterized protein</fullName>
    </submittedName>
</protein>
<name>A0AAX3BBR4_9SPIR</name>
<evidence type="ECO:0000313" key="3">
    <source>
        <dbReference type="Proteomes" id="UP001056539"/>
    </source>
</evidence>
<gene>
    <name evidence="2" type="ORF">KDW03_08995</name>
</gene>
<feature type="transmembrane region" description="Helical" evidence="1">
    <location>
        <begin position="75"/>
        <end position="93"/>
    </location>
</feature>
<accession>A0AAX3BBR4</accession>
<feature type="transmembrane region" description="Helical" evidence="1">
    <location>
        <begin position="5"/>
        <end position="25"/>
    </location>
</feature>
<feature type="transmembrane region" description="Helical" evidence="1">
    <location>
        <begin position="31"/>
        <end position="50"/>
    </location>
</feature>
<dbReference type="AlphaFoldDB" id="A0AAX3BBR4"/>
<keyword evidence="1" id="KW-0472">Membrane</keyword>
<evidence type="ECO:0000256" key="1">
    <source>
        <dbReference type="SAM" id="Phobius"/>
    </source>
</evidence>
<keyword evidence="1" id="KW-1133">Transmembrane helix</keyword>
<organism evidence="2 3">
    <name type="scientific">Thermospira aquatica</name>
    <dbReference type="NCBI Taxonomy" id="2828656"/>
    <lineage>
        <taxon>Bacteria</taxon>
        <taxon>Pseudomonadati</taxon>
        <taxon>Spirochaetota</taxon>
        <taxon>Spirochaetia</taxon>
        <taxon>Brevinematales</taxon>
        <taxon>Thermospiraceae</taxon>
        <taxon>Thermospira</taxon>
    </lineage>
</organism>
<dbReference type="Proteomes" id="UP001056539">
    <property type="component" value="Chromosome"/>
</dbReference>
<reference evidence="2" key="1">
    <citation type="submission" date="2021-04" db="EMBL/GenBank/DDBJ databases">
        <authorList>
            <person name="Postec A."/>
        </authorList>
    </citation>
    <scope>NUCLEOTIDE SEQUENCE</scope>
    <source>
        <strain evidence="2">F1F22</strain>
    </source>
</reference>
<dbReference type="EMBL" id="CP073355">
    <property type="protein sequence ID" value="URA09619.1"/>
    <property type="molecule type" value="Genomic_DNA"/>
</dbReference>
<keyword evidence="3" id="KW-1185">Reference proteome</keyword>
<sequence>MIQRLLLFLMTIILETLVIIVFWFLATKFPFLYSIVVIITVVATVFWWILSRKKEKQKIYPSEQLKKQQQKHIKLFLIITGSILLLSYIGFLIKVASG</sequence>
<reference evidence="2" key="2">
    <citation type="submission" date="2022-06" db="EMBL/GenBank/DDBJ databases">
        <title>Thermospira aquatica gen. nov., sp. nov.</title>
        <authorList>
            <person name="Ben Ali Gam Z."/>
            <person name="Labat M."/>
        </authorList>
    </citation>
    <scope>NUCLEOTIDE SEQUENCE</scope>
    <source>
        <strain evidence="2">F1F22</strain>
    </source>
</reference>